<evidence type="ECO:0000256" key="10">
    <source>
        <dbReference type="ARBA" id="ARBA00023136"/>
    </source>
</evidence>
<dbReference type="CDD" id="cd17352">
    <property type="entry name" value="MFS_MCT_SLC16"/>
    <property type="match status" value="1"/>
</dbReference>
<comment type="similarity">
    <text evidence="14">Belongs to the SAT4 family.</text>
</comment>
<keyword evidence="8 17" id="KW-0732">Signal</keyword>
<dbReference type="PROSITE" id="PS50850">
    <property type="entry name" value="MFS"/>
    <property type="match status" value="1"/>
</dbReference>
<keyword evidence="11 15" id="KW-1015">Disulfide bond</keyword>
<feature type="transmembrane region" description="Helical" evidence="16">
    <location>
        <begin position="740"/>
        <end position="759"/>
    </location>
</feature>
<name>A0A428Q363_9HYPO</name>
<evidence type="ECO:0000256" key="1">
    <source>
        <dbReference type="ARBA" id="ARBA00004141"/>
    </source>
</evidence>
<dbReference type="SMART" id="SM00747">
    <property type="entry name" value="CFEM"/>
    <property type="match status" value="1"/>
</dbReference>
<dbReference type="PANTHER" id="PTHR33048">
    <property type="entry name" value="PTH11-LIKE INTEGRAL MEMBRANE PROTEIN (AFU_ORTHOLOGUE AFUA_5G11245)"/>
    <property type="match status" value="1"/>
</dbReference>
<dbReference type="GO" id="GO:0046872">
    <property type="term" value="F:metal ion binding"/>
    <property type="evidence" value="ECO:0007669"/>
    <property type="project" value="UniProtKB-UniRule"/>
</dbReference>
<keyword evidence="15" id="KW-0479">Metal-binding</keyword>
<dbReference type="InterPro" id="IPR036259">
    <property type="entry name" value="MFS_trans_sf"/>
</dbReference>
<keyword evidence="15" id="KW-0349">Heme</keyword>
<comment type="subcellular location">
    <subcellularLocation>
        <location evidence="2">Membrane</location>
        <topology evidence="2">Lipid-anchor</topology>
        <topology evidence="2">GPI-anchor</topology>
    </subcellularLocation>
    <subcellularLocation>
        <location evidence="1">Membrane</location>
        <topology evidence="1">Multi-pass membrane protein</topology>
    </subcellularLocation>
    <subcellularLocation>
        <location evidence="3">Secreted</location>
    </subcellularLocation>
</comment>
<organism evidence="20 21">
    <name type="scientific">Fusarium duplospermum</name>
    <dbReference type="NCBI Taxonomy" id="1325734"/>
    <lineage>
        <taxon>Eukaryota</taxon>
        <taxon>Fungi</taxon>
        <taxon>Dikarya</taxon>
        <taxon>Ascomycota</taxon>
        <taxon>Pezizomycotina</taxon>
        <taxon>Sordariomycetes</taxon>
        <taxon>Hypocreomycetidae</taxon>
        <taxon>Hypocreales</taxon>
        <taxon>Nectriaceae</taxon>
        <taxon>Fusarium</taxon>
        <taxon>Fusarium solani species complex</taxon>
    </lineage>
</organism>
<keyword evidence="12" id="KW-0325">Glycoprotein</keyword>
<dbReference type="Pfam" id="PF20684">
    <property type="entry name" value="Fung_rhodopsin"/>
    <property type="match status" value="1"/>
</dbReference>
<feature type="transmembrane region" description="Helical" evidence="16">
    <location>
        <begin position="409"/>
        <end position="432"/>
    </location>
</feature>
<evidence type="ECO:0000256" key="12">
    <source>
        <dbReference type="ARBA" id="ARBA00023180"/>
    </source>
</evidence>
<feature type="chain" id="PRO_5019343673" evidence="17">
    <location>
        <begin position="20"/>
        <end position="800"/>
    </location>
</feature>
<keyword evidence="13" id="KW-0449">Lipoprotein</keyword>
<dbReference type="PROSITE" id="PS52012">
    <property type="entry name" value="CFEM"/>
    <property type="match status" value="1"/>
</dbReference>
<reference evidence="20 21" key="1">
    <citation type="submission" date="2017-06" db="EMBL/GenBank/DDBJ databases">
        <title>Comparative genomic analysis of Ambrosia Fusariam Clade fungi.</title>
        <authorList>
            <person name="Stajich J.E."/>
            <person name="Carrillo J."/>
            <person name="Kijimoto T."/>
            <person name="Eskalen A."/>
            <person name="O'Donnell K."/>
            <person name="Kasson M."/>
        </authorList>
    </citation>
    <scope>NUCLEOTIDE SEQUENCE [LARGE SCALE GENOMIC DNA]</scope>
    <source>
        <strain evidence="20 21">NRRL62584</strain>
    </source>
</reference>
<feature type="transmembrane region" description="Helical" evidence="16">
    <location>
        <begin position="176"/>
        <end position="201"/>
    </location>
</feature>
<protein>
    <submittedName>
        <fullName evidence="20">Uncharacterized protein</fullName>
    </submittedName>
</protein>
<dbReference type="Pfam" id="PF07690">
    <property type="entry name" value="MFS_1"/>
    <property type="match status" value="1"/>
</dbReference>
<evidence type="ECO:0000256" key="3">
    <source>
        <dbReference type="ARBA" id="ARBA00004613"/>
    </source>
</evidence>
<feature type="transmembrane region" description="Helical" evidence="16">
    <location>
        <begin position="133"/>
        <end position="156"/>
    </location>
</feature>
<dbReference type="Proteomes" id="UP000288168">
    <property type="component" value="Unassembled WGS sequence"/>
</dbReference>
<evidence type="ECO:0000256" key="9">
    <source>
        <dbReference type="ARBA" id="ARBA00022989"/>
    </source>
</evidence>
<dbReference type="GO" id="GO:0005576">
    <property type="term" value="C:extracellular region"/>
    <property type="evidence" value="ECO:0007669"/>
    <property type="project" value="UniProtKB-SubCell"/>
</dbReference>
<evidence type="ECO:0000256" key="5">
    <source>
        <dbReference type="ARBA" id="ARBA00022525"/>
    </source>
</evidence>
<dbReference type="InterPro" id="IPR049326">
    <property type="entry name" value="Rhodopsin_dom_fungi"/>
</dbReference>
<evidence type="ECO:0000256" key="8">
    <source>
        <dbReference type="ARBA" id="ARBA00022729"/>
    </source>
</evidence>
<dbReference type="Pfam" id="PF05730">
    <property type="entry name" value="CFEM"/>
    <property type="match status" value="1"/>
</dbReference>
<keyword evidence="9 16" id="KW-1133">Transmembrane helix</keyword>
<proteinExistence type="inferred from homology"/>
<dbReference type="GO" id="GO:0022857">
    <property type="term" value="F:transmembrane transporter activity"/>
    <property type="evidence" value="ECO:0007669"/>
    <property type="project" value="InterPro"/>
</dbReference>
<evidence type="ECO:0000256" key="11">
    <source>
        <dbReference type="ARBA" id="ARBA00023157"/>
    </source>
</evidence>
<feature type="transmembrane region" description="Helical" evidence="16">
    <location>
        <begin position="294"/>
        <end position="313"/>
    </location>
</feature>
<feature type="disulfide bond" evidence="15">
    <location>
        <begin position="56"/>
        <end position="89"/>
    </location>
</feature>
<feature type="transmembrane region" description="Helical" evidence="16">
    <location>
        <begin position="452"/>
        <end position="472"/>
    </location>
</feature>
<evidence type="ECO:0000256" key="15">
    <source>
        <dbReference type="PROSITE-ProRule" id="PRU01356"/>
    </source>
</evidence>
<keyword evidence="5" id="KW-0964">Secreted</keyword>
<keyword evidence="21" id="KW-1185">Reference proteome</keyword>
<feature type="disulfide bond" evidence="15">
    <location>
        <begin position="33"/>
        <end position="73"/>
    </location>
</feature>
<keyword evidence="6" id="KW-0336">GPI-anchor</keyword>
<keyword evidence="10 16" id="KW-0472">Membrane</keyword>
<feature type="domain" description="CFEM" evidence="19">
    <location>
        <begin position="6"/>
        <end position="116"/>
    </location>
</feature>
<evidence type="ECO:0000256" key="17">
    <source>
        <dbReference type="SAM" id="SignalP"/>
    </source>
</evidence>
<comment type="similarity">
    <text evidence="4">Belongs to the RBT5 family.</text>
</comment>
<comment type="caution">
    <text evidence="20">The sequence shown here is derived from an EMBL/GenBank/DDBJ whole genome shotgun (WGS) entry which is preliminary data.</text>
</comment>
<dbReference type="InterPro" id="IPR020846">
    <property type="entry name" value="MFS_dom"/>
</dbReference>
<feature type="transmembrane region" description="Helical" evidence="16">
    <location>
        <begin position="536"/>
        <end position="560"/>
    </location>
</feature>
<evidence type="ECO:0000256" key="14">
    <source>
        <dbReference type="ARBA" id="ARBA00038359"/>
    </source>
</evidence>
<feature type="transmembrane region" description="Helical" evidence="16">
    <location>
        <begin position="675"/>
        <end position="696"/>
    </location>
</feature>
<evidence type="ECO:0000256" key="7">
    <source>
        <dbReference type="ARBA" id="ARBA00022692"/>
    </source>
</evidence>
<feature type="transmembrane region" description="Helical" evidence="16">
    <location>
        <begin position="609"/>
        <end position="628"/>
    </location>
</feature>
<feature type="transmembrane region" description="Helical" evidence="16">
    <location>
        <begin position="100"/>
        <end position="121"/>
    </location>
</feature>
<feature type="transmembrane region" description="Helical" evidence="16">
    <location>
        <begin position="479"/>
        <end position="498"/>
    </location>
</feature>
<feature type="disulfide bond" evidence="15">
    <location>
        <begin position="37"/>
        <end position="68"/>
    </location>
</feature>
<evidence type="ECO:0000256" key="16">
    <source>
        <dbReference type="SAM" id="Phobius"/>
    </source>
</evidence>
<dbReference type="OrthoDB" id="410267at2759"/>
<dbReference type="InterPro" id="IPR008427">
    <property type="entry name" value="Extracellular_membr_CFEM_dom"/>
</dbReference>
<feature type="transmembrane region" description="Helical" evidence="16">
    <location>
        <begin position="708"/>
        <end position="728"/>
    </location>
</feature>
<evidence type="ECO:0000313" key="20">
    <source>
        <dbReference type="EMBL" id="RSL59730.1"/>
    </source>
</evidence>
<feature type="transmembrane region" description="Helical" evidence="16">
    <location>
        <begin position="213"/>
        <end position="233"/>
    </location>
</feature>
<feature type="transmembrane region" description="Helical" evidence="16">
    <location>
        <begin position="504"/>
        <end position="524"/>
    </location>
</feature>
<evidence type="ECO:0000256" key="4">
    <source>
        <dbReference type="ARBA" id="ARBA00010031"/>
    </source>
</evidence>
<keyword evidence="7 16" id="KW-0812">Transmembrane</keyword>
<dbReference type="InterPro" id="IPR011701">
    <property type="entry name" value="MFS"/>
</dbReference>
<dbReference type="PANTHER" id="PTHR33048:SF143">
    <property type="entry name" value="EXTRACELLULAR MEMBRANE PROTEIN CFEM DOMAIN-CONTAINING PROTEIN-RELATED"/>
    <property type="match status" value="1"/>
</dbReference>
<evidence type="ECO:0000259" key="19">
    <source>
        <dbReference type="PROSITE" id="PS52012"/>
    </source>
</evidence>
<feature type="binding site" description="axial binding residue" evidence="15">
    <location>
        <position position="51"/>
    </location>
    <ligand>
        <name>heme</name>
        <dbReference type="ChEBI" id="CHEBI:30413"/>
    </ligand>
    <ligandPart>
        <name>Fe</name>
        <dbReference type="ChEBI" id="CHEBI:18248"/>
    </ligandPart>
</feature>
<evidence type="ECO:0000256" key="6">
    <source>
        <dbReference type="ARBA" id="ARBA00022622"/>
    </source>
</evidence>
<gene>
    <name evidence="20" type="ORF">CEP54_007145</name>
</gene>
<evidence type="ECO:0000313" key="21">
    <source>
        <dbReference type="Proteomes" id="UP000288168"/>
    </source>
</evidence>
<feature type="disulfide bond" evidence="15">
    <location>
        <begin position="47"/>
        <end position="54"/>
    </location>
</feature>
<dbReference type="EMBL" id="NKCI01000064">
    <property type="protein sequence ID" value="RSL59730.1"/>
    <property type="molecule type" value="Genomic_DNA"/>
</dbReference>
<accession>A0A428Q363</accession>
<dbReference type="Gene3D" id="1.20.1250.20">
    <property type="entry name" value="MFS general substrate transporter like domains"/>
    <property type="match status" value="2"/>
</dbReference>
<feature type="transmembrane region" description="Helical" evidence="16">
    <location>
        <begin position="264"/>
        <end position="282"/>
    </location>
</feature>
<feature type="transmembrane region" description="Helical" evidence="16">
    <location>
        <begin position="566"/>
        <end position="588"/>
    </location>
</feature>
<feature type="domain" description="Major facilitator superfamily (MFS) profile" evidence="18">
    <location>
        <begin position="611"/>
        <end position="800"/>
    </location>
</feature>
<dbReference type="AlphaFoldDB" id="A0A428Q363"/>
<evidence type="ECO:0000256" key="13">
    <source>
        <dbReference type="ARBA" id="ARBA00023288"/>
    </source>
</evidence>
<keyword evidence="15" id="KW-0408">Iron</keyword>
<feature type="signal peptide" evidence="17">
    <location>
        <begin position="1"/>
        <end position="19"/>
    </location>
</feature>
<dbReference type="GO" id="GO:0098552">
    <property type="term" value="C:side of membrane"/>
    <property type="evidence" value="ECO:0007669"/>
    <property type="project" value="UniProtKB-KW"/>
</dbReference>
<feature type="transmembrane region" description="Helical" evidence="16">
    <location>
        <begin position="771"/>
        <end position="792"/>
    </location>
</feature>
<evidence type="ECO:0000259" key="18">
    <source>
        <dbReference type="PROSITE" id="PS50850"/>
    </source>
</evidence>
<dbReference type="SUPFAM" id="SSF103473">
    <property type="entry name" value="MFS general substrate transporter"/>
    <property type="match status" value="1"/>
</dbReference>
<dbReference type="InterPro" id="IPR052337">
    <property type="entry name" value="SAT4-like"/>
</dbReference>
<sequence>MIFGVSLFACLLALPAGLASSSTSAALAGWPECSIECLTTAIGNSTCSATDQACICTDEQLQVYMNVCVKQKCTIKESLATVNLTMTSCGAPTRDKSNEYIILSNTFAVITGLFIVQRFASKIYWKLPLGLDDWFMLITFLSGIPSSVITVHGTAANGLGRDIWTLTPTEITNFGYYFHVMAILYFAQVTLLKLSLLFFYLRIFPTVGVRRTLWATVIFNSLFGLAFVFTAVFQCQPISYFWEKWDGEHEGHCADLNAITWSNAAISIALDFWMLAVPLSQLKALNLDWKKKIGVGMMFCVGTFVTIVSILRLRAVVRFKAETENATWEFLEVSKWSTIEINVGMICACMPSLRILLVRLFPKILGTSRRYYPNYASNTGRNTNKNRSRQLDHDAQTDEIDYPDGGFKAWMVVVGAWCAMVPPMGLLNTLAVLQAWISENELEGISESKSGWIFSCYAFFITACGAQVGPVFDAYDIKLLLLPGSVGVVASLIFMSFSTEFYHFLLSFGVLGGISASLLFNPSLSAIGHWFCKRRAFATGLACSAGGIGGIVFSIIILYLTPRIGFPWAIRVVAFLSLGLFIVANIFLRKRIPHNKKAKAYIDFGLFKDVNFSVTVAAIFLVEFAVFIPYTYLCSYALSYGFSSREAYLLNVLLNAGAIPGRVLPGYIADRFGAFNTMIVTALSCGAFILGLWLIADSDHARVMAFSVLFGFWSGAAISLSPVCVSRVCRIEDYGKSNGMAYFVASFGALVGIPIAGALLDGSEDGYRNLIIFAGGFYMVASIAFCIARGVAGGWKPTLF</sequence>
<evidence type="ECO:0000256" key="2">
    <source>
        <dbReference type="ARBA" id="ARBA00004589"/>
    </source>
</evidence>
<feature type="transmembrane region" description="Helical" evidence="16">
    <location>
        <begin position="648"/>
        <end position="668"/>
    </location>
</feature>